<sequence>MTHQSSAFISDLHRSSSHQSASLSALPSGCCGEGCDSIFDSRNLTKFYQVRLFATQSDRLAAQAETQIKRRMGIGSHISERRLMDDLTRMGMNESIILQEKVSLLELKNEELLHQLNETDRKCCEFATEAQALMQAVEHELEVTVRVQELRSQYERQMQE</sequence>
<dbReference type="AlphaFoldDB" id="A0A833RH35"/>
<gene>
    <name evidence="2" type="ORF">FCM35_KLT21648</name>
</gene>
<evidence type="ECO:0000313" key="2">
    <source>
        <dbReference type="EMBL" id="KAF3335044.1"/>
    </source>
</evidence>
<accession>A0A833RH35</accession>
<proteinExistence type="predicted"/>
<protein>
    <submittedName>
        <fullName evidence="2">Minichromosome maintenance 5 protein</fullName>
    </submittedName>
</protein>
<dbReference type="Proteomes" id="UP000623129">
    <property type="component" value="Unassembled WGS sequence"/>
</dbReference>
<dbReference type="InterPro" id="IPR054125">
    <property type="entry name" value="MCM5_C"/>
</dbReference>
<evidence type="ECO:0000313" key="3">
    <source>
        <dbReference type="Proteomes" id="UP000623129"/>
    </source>
</evidence>
<feature type="domain" description="MCM5 C-terminal" evidence="1">
    <location>
        <begin position="63"/>
        <end position="97"/>
    </location>
</feature>
<keyword evidence="3" id="KW-1185">Reference proteome</keyword>
<dbReference type="EMBL" id="SWLB01000009">
    <property type="protein sequence ID" value="KAF3335044.1"/>
    <property type="molecule type" value="Genomic_DNA"/>
</dbReference>
<dbReference type="OrthoDB" id="1734464at2759"/>
<evidence type="ECO:0000259" key="1">
    <source>
        <dbReference type="Pfam" id="PF21933"/>
    </source>
</evidence>
<name>A0A833RH35_9POAL</name>
<comment type="caution">
    <text evidence="2">The sequence shown here is derived from an EMBL/GenBank/DDBJ whole genome shotgun (WGS) entry which is preliminary data.</text>
</comment>
<dbReference type="Pfam" id="PF21933">
    <property type="entry name" value="MCM5_C"/>
    <property type="match status" value="1"/>
</dbReference>
<organism evidence="2 3">
    <name type="scientific">Carex littledalei</name>
    <dbReference type="NCBI Taxonomy" id="544730"/>
    <lineage>
        <taxon>Eukaryota</taxon>
        <taxon>Viridiplantae</taxon>
        <taxon>Streptophyta</taxon>
        <taxon>Embryophyta</taxon>
        <taxon>Tracheophyta</taxon>
        <taxon>Spermatophyta</taxon>
        <taxon>Magnoliopsida</taxon>
        <taxon>Liliopsida</taxon>
        <taxon>Poales</taxon>
        <taxon>Cyperaceae</taxon>
        <taxon>Cyperoideae</taxon>
        <taxon>Cariceae</taxon>
        <taxon>Carex</taxon>
        <taxon>Carex subgen. Euthyceras</taxon>
    </lineage>
</organism>
<reference evidence="2" key="1">
    <citation type="submission" date="2020-01" db="EMBL/GenBank/DDBJ databases">
        <title>Genome sequence of Kobresia littledalei, the first chromosome-level genome in the family Cyperaceae.</title>
        <authorList>
            <person name="Qu G."/>
        </authorList>
    </citation>
    <scope>NUCLEOTIDE SEQUENCE</scope>
    <source>
        <strain evidence="2">C.B.Clarke</strain>
        <tissue evidence="2">Leaf</tissue>
    </source>
</reference>